<dbReference type="EMBL" id="FUWW01000010">
    <property type="protein sequence ID" value="SJZ59476.1"/>
    <property type="molecule type" value="Genomic_DNA"/>
</dbReference>
<dbReference type="OrthoDB" id="9778499at2"/>
<gene>
    <name evidence="6" type="ORF">SAMN02745114_01052</name>
</gene>
<evidence type="ECO:0000256" key="3">
    <source>
        <dbReference type="ARBA" id="ARBA00022989"/>
    </source>
</evidence>
<proteinExistence type="predicted"/>
<dbReference type="RefSeq" id="WP_078768530.1">
    <property type="nucleotide sequence ID" value="NZ_FUWW01000010.1"/>
</dbReference>
<feature type="transmembrane region" description="Helical" evidence="5">
    <location>
        <begin position="132"/>
        <end position="152"/>
    </location>
</feature>
<evidence type="ECO:0000256" key="4">
    <source>
        <dbReference type="ARBA" id="ARBA00023136"/>
    </source>
</evidence>
<feature type="transmembrane region" description="Helical" evidence="5">
    <location>
        <begin position="67"/>
        <end position="86"/>
    </location>
</feature>
<protein>
    <submittedName>
        <fullName evidence="6">Formate hydrogenlyase subunit 4</fullName>
    </submittedName>
</protein>
<dbReference type="PANTHER" id="PTHR43359:SF1">
    <property type="entry name" value="FORMATE HYDROGENLYASE SUBUNIT 4-RELATED"/>
    <property type="match status" value="1"/>
</dbReference>
<evidence type="ECO:0000256" key="1">
    <source>
        <dbReference type="ARBA" id="ARBA00004141"/>
    </source>
</evidence>
<evidence type="ECO:0000313" key="7">
    <source>
        <dbReference type="Proteomes" id="UP000190657"/>
    </source>
</evidence>
<feature type="transmembrane region" description="Helical" evidence="5">
    <location>
        <begin position="238"/>
        <end position="257"/>
    </location>
</feature>
<dbReference type="PANTHER" id="PTHR43359">
    <property type="entry name" value="FORMATE HYDROGENLYASE SUBUNIT 4"/>
    <property type="match status" value="1"/>
</dbReference>
<keyword evidence="3 5" id="KW-1133">Transmembrane helix</keyword>
<accession>A0A1T4LXX4</accession>
<dbReference type="AlphaFoldDB" id="A0A1T4LXX4"/>
<dbReference type="InterPro" id="IPR052561">
    <property type="entry name" value="ComplexI_Subunit1"/>
</dbReference>
<feature type="transmembrane region" description="Helical" evidence="5">
    <location>
        <begin position="6"/>
        <end position="28"/>
    </location>
</feature>
<evidence type="ECO:0000256" key="5">
    <source>
        <dbReference type="SAM" id="Phobius"/>
    </source>
</evidence>
<sequence>MKDLILSIISAVLYFVLAPFFGALLAGVDRKITARMQGRQGPPVLQPLYDVAKLLKKQTKVINRVQMLYLLTFLFFIIITGLLFFAGYDIMLVLFTLTTANIFLVIAASSGHSPYAFMGASRELVQMLAYEPMVLIAAIGFYIVSGSFRVSAIATHDSLPAIVLLPGIFLGFVFILTIKLRKHPFDISTSHHAHQEMVKGITTEFNGQMFAIVEISHWYENVFLLGLLSLFFLNSKPWSVLLAIVCMVICYFAEILIDNTNARLKWKQMLDNTWIVTAVLGALNLIVIEVLKGKGVI</sequence>
<keyword evidence="4 5" id="KW-0472">Membrane</keyword>
<dbReference type="Pfam" id="PF00146">
    <property type="entry name" value="NADHdh"/>
    <property type="match status" value="1"/>
</dbReference>
<dbReference type="GO" id="GO:0016829">
    <property type="term" value="F:lyase activity"/>
    <property type="evidence" value="ECO:0007669"/>
    <property type="project" value="UniProtKB-KW"/>
</dbReference>
<evidence type="ECO:0000313" key="6">
    <source>
        <dbReference type="EMBL" id="SJZ59476.1"/>
    </source>
</evidence>
<keyword evidence="2 5" id="KW-0812">Transmembrane</keyword>
<name>A0A1T4LXX4_9FIRM</name>
<dbReference type="STRING" id="290054.SAMN02745114_01052"/>
<keyword evidence="6" id="KW-0456">Lyase</keyword>
<dbReference type="InterPro" id="IPR001694">
    <property type="entry name" value="NADH_UbQ_OxRdtase_su1/FPO"/>
</dbReference>
<organism evidence="6 7">
    <name type="scientific">Eubacterium coprostanoligenes</name>
    <dbReference type="NCBI Taxonomy" id="290054"/>
    <lineage>
        <taxon>Bacteria</taxon>
        <taxon>Bacillati</taxon>
        <taxon>Bacillota</taxon>
        <taxon>Clostridia</taxon>
        <taxon>Eubacteriales</taxon>
        <taxon>Eubacteriaceae</taxon>
        <taxon>Eubacterium</taxon>
    </lineage>
</organism>
<feature type="transmembrane region" description="Helical" evidence="5">
    <location>
        <begin position="269"/>
        <end position="291"/>
    </location>
</feature>
<dbReference type="GO" id="GO:0005886">
    <property type="term" value="C:plasma membrane"/>
    <property type="evidence" value="ECO:0007669"/>
    <property type="project" value="TreeGrafter"/>
</dbReference>
<dbReference type="Proteomes" id="UP000190657">
    <property type="component" value="Unassembled WGS sequence"/>
</dbReference>
<feature type="transmembrane region" description="Helical" evidence="5">
    <location>
        <begin position="158"/>
        <end position="178"/>
    </location>
</feature>
<comment type="subcellular location">
    <subcellularLocation>
        <location evidence="1">Membrane</location>
        <topology evidence="1">Multi-pass membrane protein</topology>
    </subcellularLocation>
</comment>
<keyword evidence="7" id="KW-1185">Reference proteome</keyword>
<reference evidence="7" key="1">
    <citation type="submission" date="2017-02" db="EMBL/GenBank/DDBJ databases">
        <authorList>
            <person name="Varghese N."/>
            <person name="Submissions S."/>
        </authorList>
    </citation>
    <scope>NUCLEOTIDE SEQUENCE [LARGE SCALE GENOMIC DNA]</scope>
    <source>
        <strain evidence="7">ATCC 51222</strain>
    </source>
</reference>
<evidence type="ECO:0000256" key="2">
    <source>
        <dbReference type="ARBA" id="ARBA00022692"/>
    </source>
</evidence>
<feature type="transmembrane region" description="Helical" evidence="5">
    <location>
        <begin position="92"/>
        <end position="111"/>
    </location>
</feature>